<keyword evidence="6" id="KW-0446">Lipid-binding</keyword>
<dbReference type="Pfam" id="PF09325">
    <property type="entry name" value="Vps5"/>
    <property type="match status" value="1"/>
</dbReference>
<keyword evidence="5" id="KW-0963">Cytoplasm</keyword>
<dbReference type="SMART" id="SM00312">
    <property type="entry name" value="PX"/>
    <property type="match status" value="1"/>
</dbReference>
<dbReference type="InterPro" id="IPR015404">
    <property type="entry name" value="Vps5_C"/>
</dbReference>
<dbReference type="SUPFAM" id="SSF103657">
    <property type="entry name" value="BAR/IMD domain-like"/>
    <property type="match status" value="1"/>
</dbReference>
<dbReference type="GO" id="GO:0000422">
    <property type="term" value="P:autophagy of mitochondrion"/>
    <property type="evidence" value="ECO:0007669"/>
    <property type="project" value="TreeGrafter"/>
</dbReference>
<dbReference type="GO" id="GO:0034727">
    <property type="term" value="P:piecemeal microautophagy of the nucleus"/>
    <property type="evidence" value="ECO:0007669"/>
    <property type="project" value="TreeGrafter"/>
</dbReference>
<dbReference type="PANTHER" id="PTHR45949">
    <property type="entry name" value="SORTING NEXIN-4"/>
    <property type="match status" value="1"/>
</dbReference>
<organism evidence="13 14">
    <name type="scientific">Rhizophlyctis rosea</name>
    <dbReference type="NCBI Taxonomy" id="64517"/>
    <lineage>
        <taxon>Eukaryota</taxon>
        <taxon>Fungi</taxon>
        <taxon>Fungi incertae sedis</taxon>
        <taxon>Chytridiomycota</taxon>
        <taxon>Chytridiomycota incertae sedis</taxon>
        <taxon>Chytridiomycetes</taxon>
        <taxon>Rhizophlyctidales</taxon>
        <taxon>Rhizophlyctidaceae</taxon>
        <taxon>Rhizophlyctis</taxon>
    </lineage>
</organism>
<dbReference type="Gene3D" id="3.30.1520.10">
    <property type="entry name" value="Phox-like domain"/>
    <property type="match status" value="1"/>
</dbReference>
<dbReference type="GO" id="GO:0035091">
    <property type="term" value="F:phosphatidylinositol binding"/>
    <property type="evidence" value="ECO:0007669"/>
    <property type="project" value="InterPro"/>
</dbReference>
<comment type="caution">
    <text evidence="13">The sequence shown here is derived from an EMBL/GenBank/DDBJ whole genome shotgun (WGS) entry which is preliminary data.</text>
</comment>
<dbReference type="EMBL" id="JADGJD010000042">
    <property type="protein sequence ID" value="KAJ3056199.1"/>
    <property type="molecule type" value="Genomic_DNA"/>
</dbReference>
<dbReference type="InterPro" id="IPR027267">
    <property type="entry name" value="AH/BAR_dom_sf"/>
</dbReference>
<comment type="subcellular location">
    <subcellularLocation>
        <location evidence="2">Cytoplasm</location>
    </subcellularLocation>
    <subcellularLocation>
        <location evidence="1">Endomembrane system</location>
        <topology evidence="1">Peripheral membrane protein</topology>
    </subcellularLocation>
</comment>
<dbReference type="Proteomes" id="UP001212841">
    <property type="component" value="Unassembled WGS sequence"/>
</dbReference>
<dbReference type="AlphaFoldDB" id="A0AAD5X4I5"/>
<evidence type="ECO:0000256" key="8">
    <source>
        <dbReference type="ARBA" id="ARBA00040748"/>
    </source>
</evidence>
<keyword evidence="14" id="KW-1185">Reference proteome</keyword>
<proteinExistence type="inferred from homology"/>
<evidence type="ECO:0000256" key="6">
    <source>
        <dbReference type="ARBA" id="ARBA00023121"/>
    </source>
</evidence>
<gene>
    <name evidence="13" type="primary">SNX4</name>
    <name evidence="13" type="ORF">HK097_007805</name>
</gene>
<feature type="domain" description="PX" evidence="12">
    <location>
        <begin position="57"/>
        <end position="179"/>
    </location>
</feature>
<evidence type="ECO:0000256" key="3">
    <source>
        <dbReference type="ARBA" id="ARBA00010883"/>
    </source>
</evidence>
<feature type="region of interest" description="Disordered" evidence="11">
    <location>
        <begin position="1"/>
        <end position="36"/>
    </location>
</feature>
<accession>A0AAD5X4I5</accession>
<evidence type="ECO:0000256" key="9">
    <source>
        <dbReference type="ARBA" id="ARBA00041273"/>
    </source>
</evidence>
<dbReference type="SUPFAM" id="SSF64268">
    <property type="entry name" value="PX domain"/>
    <property type="match status" value="1"/>
</dbReference>
<dbReference type="Pfam" id="PF00787">
    <property type="entry name" value="PX"/>
    <property type="match status" value="1"/>
</dbReference>
<evidence type="ECO:0000256" key="10">
    <source>
        <dbReference type="SAM" id="Coils"/>
    </source>
</evidence>
<evidence type="ECO:0000256" key="5">
    <source>
        <dbReference type="ARBA" id="ARBA00022490"/>
    </source>
</evidence>
<protein>
    <recommendedName>
        <fullName evidence="8">Sorting nexin-4</fullName>
    </recommendedName>
    <alternativeName>
        <fullName evidence="9">Autophagy-related protein 24</fullName>
    </alternativeName>
</protein>
<evidence type="ECO:0000256" key="7">
    <source>
        <dbReference type="ARBA" id="ARBA00023136"/>
    </source>
</evidence>
<feature type="compositionally biased region" description="Polar residues" evidence="11">
    <location>
        <begin position="16"/>
        <end position="26"/>
    </location>
</feature>
<evidence type="ECO:0000256" key="11">
    <source>
        <dbReference type="SAM" id="MobiDB-lite"/>
    </source>
</evidence>
<dbReference type="Gene3D" id="1.20.1270.60">
    <property type="entry name" value="Arfaptin homology (AH) domain/BAR domain"/>
    <property type="match status" value="2"/>
</dbReference>
<dbReference type="InterPro" id="IPR036871">
    <property type="entry name" value="PX_dom_sf"/>
</dbReference>
<dbReference type="GO" id="GO:0000407">
    <property type="term" value="C:phagophore assembly site"/>
    <property type="evidence" value="ECO:0007669"/>
    <property type="project" value="TreeGrafter"/>
</dbReference>
<dbReference type="PANTHER" id="PTHR45949:SF2">
    <property type="entry name" value="SORTING NEXIN-4"/>
    <property type="match status" value="1"/>
</dbReference>
<keyword evidence="10" id="KW-0175">Coiled coil</keyword>
<feature type="coiled-coil region" evidence="10">
    <location>
        <begin position="205"/>
        <end position="232"/>
    </location>
</feature>
<evidence type="ECO:0000256" key="1">
    <source>
        <dbReference type="ARBA" id="ARBA00004184"/>
    </source>
</evidence>
<evidence type="ECO:0000256" key="4">
    <source>
        <dbReference type="ARBA" id="ARBA00022448"/>
    </source>
</evidence>
<evidence type="ECO:0000256" key="2">
    <source>
        <dbReference type="ARBA" id="ARBA00004496"/>
    </source>
</evidence>
<keyword evidence="4" id="KW-0813">Transport</keyword>
<dbReference type="GO" id="GO:0032456">
    <property type="term" value="P:endocytic recycling"/>
    <property type="evidence" value="ECO:0007669"/>
    <property type="project" value="TreeGrafter"/>
</dbReference>
<comment type="similarity">
    <text evidence="3">Belongs to the sorting nexin family.</text>
</comment>
<evidence type="ECO:0000313" key="14">
    <source>
        <dbReference type="Proteomes" id="UP001212841"/>
    </source>
</evidence>
<evidence type="ECO:0000313" key="13">
    <source>
        <dbReference type="EMBL" id="KAJ3056199.1"/>
    </source>
</evidence>
<sequence>MEEVSIHDDAWDSGNPLASNNQTTYDYSPPEAFTPSPGHAPVHDNATLTTFAFQSNDVMRVSVTDPEKHGEGSSAFMTYLVITKTVIETYSAPEVSTRRRFQDFVWLHRTLSEEYPACIIPPLPGKHRMEYITGDRFSPDFIEKRRLSLQIYLERVARHPTLQRSATLKKFLEPTDLQHVEPQPKAKEGVFENISDAFINAFAKVKKQDDRFLEYKENLAKFEENLTAVEKLHTKLLRHETDLEQDLTDFENCMSTLASMETQITGPLNDFAQTIRETGSYLHDKEVLKQRDQKQVDYEELSSYLQNHMADRERTMVGTRAGGVASFIKDKYNELRQVDQEKARQAKLERLESKITELNEAVDQSKEVSEAFSNEVAKEIEFFQAVKVADFKTFLRDYADSQLEFHEKSLKAWDEVLPILEKISLEEKKDDDDLYDRRRTEVE</sequence>
<evidence type="ECO:0000259" key="12">
    <source>
        <dbReference type="PROSITE" id="PS50195"/>
    </source>
</evidence>
<feature type="compositionally biased region" description="Basic and acidic residues" evidence="11">
    <location>
        <begin position="1"/>
        <end position="10"/>
    </location>
</feature>
<name>A0AAD5X4I5_9FUNG</name>
<dbReference type="GO" id="GO:0015031">
    <property type="term" value="P:protein transport"/>
    <property type="evidence" value="ECO:0007669"/>
    <property type="project" value="TreeGrafter"/>
</dbReference>
<feature type="coiled-coil region" evidence="10">
    <location>
        <begin position="341"/>
        <end position="368"/>
    </location>
</feature>
<keyword evidence="7" id="KW-0472">Membrane</keyword>
<dbReference type="GO" id="GO:0061709">
    <property type="term" value="P:reticulophagy"/>
    <property type="evidence" value="ECO:0007669"/>
    <property type="project" value="TreeGrafter"/>
</dbReference>
<dbReference type="PROSITE" id="PS50195">
    <property type="entry name" value="PX"/>
    <property type="match status" value="1"/>
</dbReference>
<dbReference type="GO" id="GO:0005769">
    <property type="term" value="C:early endosome"/>
    <property type="evidence" value="ECO:0007669"/>
    <property type="project" value="TreeGrafter"/>
</dbReference>
<dbReference type="InterPro" id="IPR001683">
    <property type="entry name" value="PX_dom"/>
</dbReference>
<reference evidence="13" key="1">
    <citation type="submission" date="2020-05" db="EMBL/GenBank/DDBJ databases">
        <title>Phylogenomic resolution of chytrid fungi.</title>
        <authorList>
            <person name="Stajich J.E."/>
            <person name="Amses K."/>
            <person name="Simmons R."/>
            <person name="Seto K."/>
            <person name="Myers J."/>
            <person name="Bonds A."/>
            <person name="Quandt C.A."/>
            <person name="Barry K."/>
            <person name="Liu P."/>
            <person name="Grigoriev I."/>
            <person name="Longcore J.E."/>
            <person name="James T.Y."/>
        </authorList>
    </citation>
    <scope>NUCLEOTIDE SEQUENCE</scope>
    <source>
        <strain evidence="13">JEL0318</strain>
    </source>
</reference>